<proteinExistence type="predicted"/>
<evidence type="ECO:0000256" key="1">
    <source>
        <dbReference type="SAM" id="MobiDB-lite"/>
    </source>
</evidence>
<gene>
    <name evidence="2" type="ORF">pdam_00020595</name>
</gene>
<feature type="compositionally biased region" description="Basic residues" evidence="1">
    <location>
        <begin position="287"/>
        <end position="311"/>
    </location>
</feature>
<dbReference type="Proteomes" id="UP000275408">
    <property type="component" value="Unassembled WGS sequence"/>
</dbReference>
<feature type="compositionally biased region" description="Basic and acidic residues" evidence="1">
    <location>
        <begin position="274"/>
        <end position="286"/>
    </location>
</feature>
<reference evidence="2 3" key="1">
    <citation type="journal article" date="2018" name="Sci. Rep.">
        <title>Comparative analysis of the Pocillopora damicornis genome highlights role of immune system in coral evolution.</title>
        <authorList>
            <person name="Cunning R."/>
            <person name="Bay R.A."/>
            <person name="Gillette P."/>
            <person name="Baker A.C."/>
            <person name="Traylor-Knowles N."/>
        </authorList>
    </citation>
    <scope>NUCLEOTIDE SEQUENCE [LARGE SCALE GENOMIC DNA]</scope>
    <source>
        <strain evidence="2">RSMAS</strain>
        <tissue evidence="2">Whole animal</tissue>
    </source>
</reference>
<organism evidence="2 3">
    <name type="scientific">Pocillopora damicornis</name>
    <name type="common">Cauliflower coral</name>
    <name type="synonym">Millepora damicornis</name>
    <dbReference type="NCBI Taxonomy" id="46731"/>
    <lineage>
        <taxon>Eukaryota</taxon>
        <taxon>Metazoa</taxon>
        <taxon>Cnidaria</taxon>
        <taxon>Anthozoa</taxon>
        <taxon>Hexacorallia</taxon>
        <taxon>Scleractinia</taxon>
        <taxon>Astrocoeniina</taxon>
        <taxon>Pocilloporidae</taxon>
        <taxon>Pocillopora</taxon>
    </lineage>
</organism>
<evidence type="ECO:0000313" key="3">
    <source>
        <dbReference type="Proteomes" id="UP000275408"/>
    </source>
</evidence>
<evidence type="ECO:0000313" key="2">
    <source>
        <dbReference type="EMBL" id="RMX43594.1"/>
    </source>
</evidence>
<dbReference type="EMBL" id="RCHS01003178">
    <property type="protein sequence ID" value="RMX43594.1"/>
    <property type="molecule type" value="Genomic_DNA"/>
</dbReference>
<sequence>MADENAWEPLVETLTKSFSNLSPQILPGMHGAKKVLQALQSGLNDPRESRAELEIHCKWCGKVVSKDSETLDIPQDSVKTVERILTWHIDWTKRILKIKGAEFCCQDCHLLLNLAKLLNFLLSSDNSSDSAKLYSLASHFSQINGHTSQSGEDDIMLLQQAVSVVHSLHVLTKNMPDLQIQGPDGKSVTLDTVCDVLNHFSPRLMSSSSPRSASKTKQKRIKAKRLNDDLNITKKLDSSMTELKTNSTKKKKMGVASEPHVNGNHTSDDEGAVEDDHAKKTLEGSAKRKHLIVSGKRKKGTAGKVKLGKKR</sequence>
<dbReference type="AlphaFoldDB" id="A0A3M6TQR1"/>
<feature type="non-terminal residue" evidence="2">
    <location>
        <position position="311"/>
    </location>
</feature>
<name>A0A3M6TQR1_POCDA</name>
<comment type="caution">
    <text evidence="2">The sequence shown here is derived from an EMBL/GenBank/DDBJ whole genome shotgun (WGS) entry which is preliminary data.</text>
</comment>
<feature type="region of interest" description="Disordered" evidence="1">
    <location>
        <begin position="239"/>
        <end position="311"/>
    </location>
</feature>
<dbReference type="OrthoDB" id="5966903at2759"/>
<keyword evidence="3" id="KW-1185">Reference proteome</keyword>
<accession>A0A3M6TQR1</accession>
<protein>
    <submittedName>
        <fullName evidence="2">Uncharacterized protein</fullName>
    </submittedName>
</protein>